<dbReference type="Pfam" id="PF03732">
    <property type="entry name" value="Retrotrans_gag"/>
    <property type="match status" value="1"/>
</dbReference>
<keyword evidence="5" id="KW-0255">Endonuclease</keyword>
<dbReference type="PROSITE" id="PS50878">
    <property type="entry name" value="RT_POL"/>
    <property type="match status" value="1"/>
</dbReference>
<protein>
    <recommendedName>
        <fullName evidence="1">RNA-directed DNA polymerase</fullName>
        <ecNumber evidence="1">2.7.7.49</ecNumber>
    </recommendedName>
</protein>
<sequence length="1436" mass="161914">MESAGDERHHATRDDFRHLSDLKWNAVQRMAETIGNPAVGAMLLFLSGDDQHATIAKFIQHELDEVVKKLTLLEKQGSQQVELLREQGAQQADLLMQQDAQQSELLRQQQASAVAAGSTYERRPESLKIDVSKYKAVESDSLLRWFVELDDAIEARRIDDDAMKVKFAMSNLDGRAKAWARGLKLHDPYVFPTYDVFKARLKHTFEPPRAEFRARAELLNLKQGKRDIHAYAQHVRYLVSCIVLNPIDEHTQVTVFIKGTTNGPVKTHLFRLELESLDQAISAAEQEDFSLQQAHVHSGSYRPPRRQEGGGPEPMDLSYVESERPRSPGYKRLQKCNRCQKLGHYAYECRAPRPVSRNTGSDDRPSAKKGQRLGAERPTDPATSREFAGLLTKVAPNTQSLCVAAPSDEVSLITLKIEVTKNMSLRALVDCGASNNFVRRQSLDDRRLKYVTIKKRVVGIHYTLKGKKYNDDFIVLDLDDKFDVILGLPWLRRYEPWVSWQHQTVKMPAACSSDGHLMNVLERSQACECTTSECDGLTCGSVVSTTAQELSVTDSHAVEQAAGGCAQAQAAPKVHHSNKSSGPGHECSPRGQHSPKSKPVAQKRQHGNPRSTGELIVEDLAVVAPPQLKEVDGTGSIEPAGISPQEIITEGISPQCPEGISPQEVTETLNVLVNDGSNVGAYMFDLIAPPKLTSEITQLPTLEPKRFLRDLRSGKVKQICVLVAEDEYMTHIRSATFFAENERVLSISPMDESVLVEKTRIERYTSQSWESLKSNPLYKDLVEFKDVFPESVPCELPKDKGTRHEIEFVPGTKYCVMKQCPLPREQVEAIDKFFADRLAAGHVRESTSPHISPTFCVRKATGGWRIVHAFNKLNAATIPAQTPIPRKDVIIDGMSKSTIFSSMDLMDGFYQILIRERDIPYTAVSTPSGMLWKWLMMPQGLSNAPDTFNRCVSHLLRPVREFAPSYFDDVFVHSRAMDGKTDVKVHRLHVRKCIVGKNGVRHDPKKIKAITDWPVPVDVKGLRKFLGLAAYLHKYSRNYAEMTVHLFCLLKKNVKWNWNADCQRSFERIKQSLMQSPVLAIADQDRPFHVVCDASDFAIGCALMQYDTDGAERVVCYQSRQLQPAERNYPVHDKELLAMKYALAKFRVYLLGDRPFIVYTDHASLRTAVNSPHLSQRMARWLSFFAEYNFSVEYKPGRLNVVADALSRRPDLEPTVQSDSDVNTTVATLSTSVLSSSLLDDIRMACAQDNDLVRLMKYLKDPSTQAKKSLPAMYRSSLDRYTQRDGLLYYTAVNNDTPRVVVPPQHDLRLRIMFECDDAPISGHRGREKTYLTVSRDFYWPRQYKFARKYVRACEVCQRVKPSPSLRAPLQPLPVPAECWESVSMDFVFGFPKDAHGNNGILVFVDSFSKMVHLVAVPESITAEGCARVFIDTIFR</sequence>
<dbReference type="EMBL" id="CANTFK010000978">
    <property type="protein sequence ID" value="CAI5735849.1"/>
    <property type="molecule type" value="Genomic_DNA"/>
</dbReference>
<dbReference type="FunFam" id="3.30.70.270:FF:000020">
    <property type="entry name" value="Transposon Tf2-6 polyprotein-like Protein"/>
    <property type="match status" value="1"/>
</dbReference>
<dbReference type="GO" id="GO:0016787">
    <property type="term" value="F:hydrolase activity"/>
    <property type="evidence" value="ECO:0007669"/>
    <property type="project" value="UniProtKB-KW"/>
</dbReference>
<dbReference type="CDD" id="cd00303">
    <property type="entry name" value="retropepsin_like"/>
    <property type="match status" value="1"/>
</dbReference>
<dbReference type="SUPFAM" id="SSF50630">
    <property type="entry name" value="Acid proteases"/>
    <property type="match status" value="1"/>
</dbReference>
<keyword evidence="7" id="KW-0695">RNA-directed DNA polymerase</keyword>
<feature type="compositionally biased region" description="Basic residues" evidence="8">
    <location>
        <begin position="593"/>
        <end position="607"/>
    </location>
</feature>
<dbReference type="GO" id="GO:0004519">
    <property type="term" value="F:endonuclease activity"/>
    <property type="evidence" value="ECO:0007669"/>
    <property type="project" value="UniProtKB-KW"/>
</dbReference>
<dbReference type="Gene3D" id="3.10.10.10">
    <property type="entry name" value="HIV Type 1 Reverse Transcriptase, subunit A, domain 1"/>
    <property type="match status" value="1"/>
</dbReference>
<reference evidence="10" key="1">
    <citation type="submission" date="2022-12" db="EMBL/GenBank/DDBJ databases">
        <authorList>
            <person name="Webb A."/>
        </authorList>
    </citation>
    <scope>NUCLEOTIDE SEQUENCE</scope>
    <source>
        <strain evidence="10">Pf2</strain>
    </source>
</reference>
<comment type="caution">
    <text evidence="10">The sequence shown here is derived from an EMBL/GenBank/DDBJ whole genome shotgun (WGS) entry which is preliminary data.</text>
</comment>
<feature type="region of interest" description="Disordered" evidence="8">
    <location>
        <begin position="563"/>
        <end position="616"/>
    </location>
</feature>
<keyword evidence="2" id="KW-0808">Transferase</keyword>
<dbReference type="SUPFAM" id="SSF56672">
    <property type="entry name" value="DNA/RNA polymerases"/>
    <property type="match status" value="1"/>
</dbReference>
<dbReference type="Gene3D" id="2.40.70.10">
    <property type="entry name" value="Acid Proteases"/>
    <property type="match status" value="1"/>
</dbReference>
<dbReference type="InterPro" id="IPR021109">
    <property type="entry name" value="Peptidase_aspartic_dom_sf"/>
</dbReference>
<dbReference type="InterPro" id="IPR043128">
    <property type="entry name" value="Rev_trsase/Diguanyl_cyclase"/>
</dbReference>
<gene>
    <name evidence="10" type="ORF">PFR002_LOCUS7904</name>
</gene>
<dbReference type="PANTHER" id="PTHR37984">
    <property type="entry name" value="PROTEIN CBG26694"/>
    <property type="match status" value="1"/>
</dbReference>
<name>A0AAV0UMA9_9STRA</name>
<evidence type="ECO:0000256" key="5">
    <source>
        <dbReference type="ARBA" id="ARBA00022759"/>
    </source>
</evidence>
<dbReference type="Gene3D" id="3.30.70.270">
    <property type="match status" value="2"/>
</dbReference>
<dbReference type="InterPro" id="IPR012337">
    <property type="entry name" value="RNaseH-like_sf"/>
</dbReference>
<organism evidence="10 11">
    <name type="scientific">Peronospora farinosa</name>
    <dbReference type="NCBI Taxonomy" id="134698"/>
    <lineage>
        <taxon>Eukaryota</taxon>
        <taxon>Sar</taxon>
        <taxon>Stramenopiles</taxon>
        <taxon>Oomycota</taxon>
        <taxon>Peronosporomycetes</taxon>
        <taxon>Peronosporales</taxon>
        <taxon>Peronosporaceae</taxon>
        <taxon>Peronospora</taxon>
    </lineage>
</organism>
<evidence type="ECO:0000313" key="10">
    <source>
        <dbReference type="EMBL" id="CAI5735849.1"/>
    </source>
</evidence>
<dbReference type="EC" id="2.7.7.49" evidence="1"/>
<evidence type="ECO:0000256" key="2">
    <source>
        <dbReference type="ARBA" id="ARBA00022679"/>
    </source>
</evidence>
<evidence type="ECO:0000256" key="1">
    <source>
        <dbReference type="ARBA" id="ARBA00012493"/>
    </source>
</evidence>
<accession>A0AAV0UMA9</accession>
<evidence type="ECO:0000256" key="3">
    <source>
        <dbReference type="ARBA" id="ARBA00022695"/>
    </source>
</evidence>
<evidence type="ECO:0000256" key="4">
    <source>
        <dbReference type="ARBA" id="ARBA00022722"/>
    </source>
</evidence>
<dbReference type="CDD" id="cd01647">
    <property type="entry name" value="RT_LTR"/>
    <property type="match status" value="1"/>
</dbReference>
<dbReference type="InterPro" id="IPR041588">
    <property type="entry name" value="Integrase_H2C2"/>
</dbReference>
<dbReference type="Proteomes" id="UP001159659">
    <property type="component" value="Unassembled WGS sequence"/>
</dbReference>
<evidence type="ECO:0000313" key="11">
    <source>
        <dbReference type="Proteomes" id="UP001159659"/>
    </source>
</evidence>
<dbReference type="InterPro" id="IPR050951">
    <property type="entry name" value="Retrovirus_Pol_polyprotein"/>
</dbReference>
<dbReference type="InterPro" id="IPR041373">
    <property type="entry name" value="RT_RNaseH"/>
</dbReference>
<evidence type="ECO:0000256" key="8">
    <source>
        <dbReference type="SAM" id="MobiDB-lite"/>
    </source>
</evidence>
<dbReference type="InterPro" id="IPR043502">
    <property type="entry name" value="DNA/RNA_pol_sf"/>
</dbReference>
<dbReference type="Gene3D" id="3.30.420.10">
    <property type="entry name" value="Ribonuclease H-like superfamily/Ribonuclease H"/>
    <property type="match status" value="1"/>
</dbReference>
<keyword evidence="6" id="KW-0378">Hydrolase</keyword>
<evidence type="ECO:0000256" key="7">
    <source>
        <dbReference type="ARBA" id="ARBA00022918"/>
    </source>
</evidence>
<dbReference type="CDD" id="cd09274">
    <property type="entry name" value="RNase_HI_RT_Ty3"/>
    <property type="match status" value="1"/>
</dbReference>
<dbReference type="SUPFAM" id="SSF53098">
    <property type="entry name" value="Ribonuclease H-like"/>
    <property type="match status" value="1"/>
</dbReference>
<evidence type="ECO:0000259" key="9">
    <source>
        <dbReference type="PROSITE" id="PS50878"/>
    </source>
</evidence>
<feature type="region of interest" description="Disordered" evidence="8">
    <location>
        <begin position="352"/>
        <end position="382"/>
    </location>
</feature>
<keyword evidence="4" id="KW-0540">Nuclease</keyword>
<dbReference type="Pfam" id="PF00078">
    <property type="entry name" value="RVT_1"/>
    <property type="match status" value="1"/>
</dbReference>
<dbReference type="Pfam" id="PF17921">
    <property type="entry name" value="Integrase_H2C2"/>
    <property type="match status" value="1"/>
</dbReference>
<evidence type="ECO:0000256" key="6">
    <source>
        <dbReference type="ARBA" id="ARBA00022801"/>
    </source>
</evidence>
<dbReference type="GO" id="GO:0003964">
    <property type="term" value="F:RNA-directed DNA polymerase activity"/>
    <property type="evidence" value="ECO:0007669"/>
    <property type="project" value="UniProtKB-KW"/>
</dbReference>
<dbReference type="Pfam" id="PF17917">
    <property type="entry name" value="RT_RNaseH"/>
    <property type="match status" value="1"/>
</dbReference>
<dbReference type="InterPro" id="IPR000477">
    <property type="entry name" value="RT_dom"/>
</dbReference>
<dbReference type="GO" id="GO:0003676">
    <property type="term" value="F:nucleic acid binding"/>
    <property type="evidence" value="ECO:0007669"/>
    <property type="project" value="InterPro"/>
</dbReference>
<keyword evidence="3" id="KW-0548">Nucleotidyltransferase</keyword>
<feature type="region of interest" description="Disordered" evidence="8">
    <location>
        <begin position="293"/>
        <end position="332"/>
    </location>
</feature>
<dbReference type="InterPro" id="IPR036397">
    <property type="entry name" value="RNaseH_sf"/>
</dbReference>
<proteinExistence type="predicted"/>
<dbReference type="Gene3D" id="1.10.340.70">
    <property type="match status" value="1"/>
</dbReference>
<dbReference type="InterPro" id="IPR005162">
    <property type="entry name" value="Retrotrans_gag_dom"/>
</dbReference>
<dbReference type="PANTHER" id="PTHR37984:SF5">
    <property type="entry name" value="PROTEIN NYNRIN-LIKE"/>
    <property type="match status" value="1"/>
</dbReference>
<feature type="domain" description="Reverse transcriptase" evidence="9">
    <location>
        <begin position="838"/>
        <end position="1030"/>
    </location>
</feature>